<sequence>MKMDVEVGDELYVMLSGPGCISPDGHEGRIGSMRCEWVTVYYVGEHFVTVEVMRGYTRWGEARKYRVAYTWDDLQKRLLLAKGILTSNTKESA</sequence>
<organism evidence="1 2">
    <name type="scientific">Alicyclobacillus vulcanalis</name>
    <dbReference type="NCBI Taxonomy" id="252246"/>
    <lineage>
        <taxon>Bacteria</taxon>
        <taxon>Bacillati</taxon>
        <taxon>Bacillota</taxon>
        <taxon>Bacilli</taxon>
        <taxon>Bacillales</taxon>
        <taxon>Alicyclobacillaceae</taxon>
        <taxon>Alicyclobacillus</taxon>
    </lineage>
</organism>
<gene>
    <name evidence="1" type="ORF">SAMN05421799_10656</name>
</gene>
<reference evidence="2" key="1">
    <citation type="submission" date="2017-01" db="EMBL/GenBank/DDBJ databases">
        <authorList>
            <person name="Varghese N."/>
            <person name="Submissions S."/>
        </authorList>
    </citation>
    <scope>NUCLEOTIDE SEQUENCE [LARGE SCALE GENOMIC DNA]</scope>
    <source>
        <strain evidence="2">DSM 16176</strain>
    </source>
</reference>
<accession>A0A1N7MRN9</accession>
<name>A0A1N7MRN9_9BACL</name>
<dbReference type="RefSeq" id="WP_076346941.1">
    <property type="nucleotide sequence ID" value="NZ_FTOO01000006.1"/>
</dbReference>
<dbReference type="STRING" id="252246.SAMN05421799_10656"/>
<evidence type="ECO:0000313" key="1">
    <source>
        <dbReference type="EMBL" id="SIS88722.1"/>
    </source>
</evidence>
<dbReference type="EMBL" id="FTOO01000006">
    <property type="protein sequence ID" value="SIS88722.1"/>
    <property type="molecule type" value="Genomic_DNA"/>
</dbReference>
<keyword evidence="2" id="KW-1185">Reference proteome</keyword>
<dbReference type="Proteomes" id="UP000186156">
    <property type="component" value="Unassembled WGS sequence"/>
</dbReference>
<protein>
    <submittedName>
        <fullName evidence="1">Uncharacterized protein</fullName>
    </submittedName>
</protein>
<proteinExistence type="predicted"/>
<dbReference type="OrthoDB" id="9883986at2"/>
<dbReference type="AlphaFoldDB" id="A0A1N7MRN9"/>
<evidence type="ECO:0000313" key="2">
    <source>
        <dbReference type="Proteomes" id="UP000186156"/>
    </source>
</evidence>